<dbReference type="EMBL" id="LN899824">
    <property type="protein sequence ID" value="CUV27168.1"/>
    <property type="molecule type" value="Genomic_DNA"/>
</dbReference>
<dbReference type="AlphaFoldDB" id="A0A0S4UXZ9"/>
<evidence type="ECO:0000256" key="5">
    <source>
        <dbReference type="ARBA" id="ARBA00023002"/>
    </source>
</evidence>
<accession>A0A0S4UXZ9</accession>
<sequence>MACGYSIFLMALSKSMQPSRAWVAQNGGTKFRKFDMLPVLYLSHGSPMLAADPGPVGAALAALGRDVAALSPRAIVVVSPHWMTRRPAVTARPQQEAWHDFGGFPPQLYALEYAPPGAPVLAERIRTLIDGNIVPGLEEQASTVLDPRQPLDHGAWIPLMLMLPEATIPVVQVSLMPGLSPACQMAMGRTLAPLRDEGVLIIGSGSFTHNLRALMRGAGMAQHGVPVEPWVEAFREWMVEAMTEGIRTGDFATFCDYRARAPHAAHAHPTDEHLMPLYVALGAAMGQPEQATPGGVQARHVVDTVTYGALAMDSFRFDGAGANQPQLRAAA</sequence>
<keyword evidence="4" id="KW-0862">Zinc</keyword>
<dbReference type="PANTHER" id="PTHR30096:SF0">
    <property type="entry name" value="4,5-DOPA DIOXYGENASE EXTRADIOL-LIKE PROTEIN"/>
    <property type="match status" value="1"/>
</dbReference>
<gene>
    <name evidence="7" type="ORF">PSS4_v1_70017</name>
    <name evidence="8" type="ORF">RUN1985_v1_30083</name>
</gene>
<dbReference type="CDD" id="cd07363">
    <property type="entry name" value="45_DOPA_Dioxygenase"/>
    <property type="match status" value="1"/>
</dbReference>
<evidence type="ECO:0000256" key="4">
    <source>
        <dbReference type="ARBA" id="ARBA00022833"/>
    </source>
</evidence>
<dbReference type="InterPro" id="IPR014436">
    <property type="entry name" value="Extradiol_dOase_DODA"/>
</dbReference>
<evidence type="ECO:0000256" key="2">
    <source>
        <dbReference type="ARBA" id="ARBA00007581"/>
    </source>
</evidence>
<reference evidence="8" key="1">
    <citation type="submission" date="2015-10" db="EMBL/GenBank/DDBJ databases">
        <authorList>
            <person name="Gilbert D.G."/>
        </authorList>
    </citation>
    <scope>NUCLEOTIDE SEQUENCE</scope>
    <source>
        <strain evidence="8">Phyl III-seqv23</strain>
    </source>
</reference>
<dbReference type="SUPFAM" id="SSF53213">
    <property type="entry name" value="LigB-like"/>
    <property type="match status" value="1"/>
</dbReference>
<evidence type="ECO:0000313" key="7">
    <source>
        <dbReference type="EMBL" id="CUV16333.1"/>
    </source>
</evidence>
<dbReference type="Pfam" id="PF02900">
    <property type="entry name" value="LigB"/>
    <property type="match status" value="1"/>
</dbReference>
<evidence type="ECO:0000256" key="3">
    <source>
        <dbReference type="ARBA" id="ARBA00022723"/>
    </source>
</evidence>
<dbReference type="GO" id="GO:0016702">
    <property type="term" value="F:oxidoreductase activity, acting on single donors with incorporation of molecular oxygen, incorporation of two atoms of oxygen"/>
    <property type="evidence" value="ECO:0007669"/>
    <property type="project" value="UniProtKB-ARBA"/>
</dbReference>
<dbReference type="Gene3D" id="3.40.830.10">
    <property type="entry name" value="LigB-like"/>
    <property type="match status" value="1"/>
</dbReference>
<dbReference type="EMBL" id="LN899821">
    <property type="protein sequence ID" value="CUV16333.1"/>
    <property type="molecule type" value="Genomic_DNA"/>
</dbReference>
<name>A0A0S4UXZ9_RALSL</name>
<evidence type="ECO:0000256" key="1">
    <source>
        <dbReference type="ARBA" id="ARBA00001947"/>
    </source>
</evidence>
<proteinExistence type="inferred from homology"/>
<dbReference type="PANTHER" id="PTHR30096">
    <property type="entry name" value="4,5-DOPA DIOXYGENASE EXTRADIOL-LIKE PROTEIN"/>
    <property type="match status" value="1"/>
</dbReference>
<dbReference type="GO" id="GO:0008198">
    <property type="term" value="F:ferrous iron binding"/>
    <property type="evidence" value="ECO:0007669"/>
    <property type="project" value="InterPro"/>
</dbReference>
<feature type="domain" description="Extradiol ring-cleavage dioxygenase class III enzyme subunit B" evidence="6">
    <location>
        <begin position="40"/>
        <end position="287"/>
    </location>
</feature>
<keyword evidence="8" id="KW-0223">Dioxygenase</keyword>
<comment type="cofactor">
    <cofactor evidence="1">
        <name>Zn(2+)</name>
        <dbReference type="ChEBI" id="CHEBI:29105"/>
    </cofactor>
</comment>
<evidence type="ECO:0000313" key="8">
    <source>
        <dbReference type="EMBL" id="CUV27168.1"/>
    </source>
</evidence>
<keyword evidence="5" id="KW-0560">Oxidoreductase</keyword>
<protein>
    <submittedName>
        <fullName evidence="8">Putative Extradiol ring-cleavage dioxygenase,class III enzyme, subunit B</fullName>
    </submittedName>
</protein>
<dbReference type="InterPro" id="IPR004183">
    <property type="entry name" value="Xdiol_dOase_suB"/>
</dbReference>
<evidence type="ECO:0000259" key="6">
    <source>
        <dbReference type="Pfam" id="PF02900"/>
    </source>
</evidence>
<dbReference type="GO" id="GO:0008270">
    <property type="term" value="F:zinc ion binding"/>
    <property type="evidence" value="ECO:0007669"/>
    <property type="project" value="InterPro"/>
</dbReference>
<keyword evidence="3" id="KW-0479">Metal-binding</keyword>
<organism evidence="8">
    <name type="scientific">Ralstonia solanacearum</name>
    <name type="common">Pseudomonas solanacearum</name>
    <dbReference type="NCBI Taxonomy" id="305"/>
    <lineage>
        <taxon>Bacteria</taxon>
        <taxon>Pseudomonadati</taxon>
        <taxon>Pseudomonadota</taxon>
        <taxon>Betaproteobacteria</taxon>
        <taxon>Burkholderiales</taxon>
        <taxon>Burkholderiaceae</taxon>
        <taxon>Ralstonia</taxon>
        <taxon>Ralstonia solanacearum species complex</taxon>
    </lineage>
</organism>
<comment type="similarity">
    <text evidence="2">Belongs to the DODA-type extradiol aromatic ring-opening dioxygenase family.</text>
</comment>